<feature type="chain" id="PRO_5017813236" description="beta-galactosidase" evidence="9">
    <location>
        <begin position="22"/>
        <end position="922"/>
    </location>
</feature>
<reference evidence="13 14" key="1">
    <citation type="submission" date="2018-08" db="EMBL/GenBank/DDBJ databases">
        <title>A genome reference for cultivated species of the human gut microbiota.</title>
        <authorList>
            <person name="Zou Y."/>
            <person name="Xue W."/>
            <person name="Luo G."/>
        </authorList>
    </citation>
    <scope>NUCLEOTIDE SEQUENCE [LARGE SCALE GENOMIC DNA]</scope>
    <source>
        <strain evidence="13 14">OM05-15BH</strain>
    </source>
</reference>
<evidence type="ECO:0000256" key="3">
    <source>
        <dbReference type="ARBA" id="ARBA00007401"/>
    </source>
</evidence>
<dbReference type="SUPFAM" id="SSF74650">
    <property type="entry name" value="Galactose mutarotase-like"/>
    <property type="match status" value="1"/>
</dbReference>
<evidence type="ECO:0000256" key="6">
    <source>
        <dbReference type="ARBA" id="ARBA00022801"/>
    </source>
</evidence>
<evidence type="ECO:0000256" key="8">
    <source>
        <dbReference type="ARBA" id="ARBA00023295"/>
    </source>
</evidence>
<sequence length="922" mass="104556">MKNILCTILMALFSISLSAQSTESLYLSGKGTDDAVMWDFYCTAGQNSGKWTQIPVPSNWEFHGFGHFNYGHDTKRVNESGKYRYNFAVPAGWKNKKVNIVFEGSMTDTEVRINGRSAGPVHQGAFYRFRYDVGKLLRYGKENLLEVTVHKSSANATVEKAERKADFWVFGGIFRPVWLEALPQNHIKRIAIDAKCDGKFTMDVFLDKTVSKGEIIAQVKTLDGKLYGPPIRQNIGKTDSLRLTAAYSNPALWSSEFPNRYEVKVTLLKDNEEQHSITEKFGFRTVELRPGDGFYVNGTKIRFKGVNRHTHWPTSGRASNRTISLNDALLIKEMNMNAVRMSHYPPDKHFLEVCDSLGLYVIDELTAWQYPPYETPVGKKLVKELITRDVNHPCIVMWANGNEGGFNFELLPEFARYDIQKRLVIHPWLEEENVNTYHYNSYGVGTDFFFQGNKVFFPTEFLHGVYDGGHGAGLDDYWNLMLHTPLSAGGFLWDFADQGVVRNDKGGIMDAHGHRGADGIVGPYREKEGSFYAIKEIWSPVYPEGSNFLPLSFDGKIKVQNRYHFTNLNQCSFSAEWAKIDYPSGKVSMIKTSVDVPDVAPGLSGILKVELPDDISHYDAFYLRGFAPDGKEIYTWTRTITSASRYAERLVEKEGTQPEFLETAEEARYTKGHTTLVVDKKKGIISKIEVKGKTLPLENGPRFTVGNFKVSGTEISGDGKNVVEFLFKQEGDEKQLRNKIRISMLPAEWIEVDYSFDVGGSYDQIGVTFDFPEESVKGVRWLGNGPYRVWKNRMKGVTFGIWEKEYNNTVTGQSWEYPEFKGFHSNLYAADLFTTYGTLRIVAEKQNLFLHLFTPEKPEKRNNDNTLGIFPDGQLSILNAISAVGTKFKKASEVGPQSQQNIFISSDHTEPLKGKFYLKFEP</sequence>
<evidence type="ECO:0000313" key="13">
    <source>
        <dbReference type="EMBL" id="RGN34626.1"/>
    </source>
</evidence>
<dbReference type="InterPro" id="IPR006103">
    <property type="entry name" value="Glyco_hydro_2_cat"/>
</dbReference>
<keyword evidence="8" id="KW-0326">Glycosidase</keyword>
<proteinExistence type="inferred from homology"/>
<gene>
    <name evidence="13" type="ORF">DXB65_12970</name>
</gene>
<dbReference type="InterPro" id="IPR008979">
    <property type="entry name" value="Galactose-bd-like_sf"/>
</dbReference>
<keyword evidence="9" id="KW-0732">Signal</keyword>
<evidence type="ECO:0000259" key="12">
    <source>
        <dbReference type="Pfam" id="PF02837"/>
    </source>
</evidence>
<dbReference type="PRINTS" id="PR00132">
    <property type="entry name" value="GLHYDRLASE2"/>
</dbReference>
<evidence type="ECO:0000256" key="2">
    <source>
        <dbReference type="ARBA" id="ARBA00001913"/>
    </source>
</evidence>
<dbReference type="SUPFAM" id="SSF51445">
    <property type="entry name" value="(Trans)glycosidases"/>
    <property type="match status" value="1"/>
</dbReference>
<dbReference type="InterPro" id="IPR013783">
    <property type="entry name" value="Ig-like_fold"/>
</dbReference>
<organism evidence="13 14">
    <name type="scientific">Bacteroides oleiciplenus</name>
    <dbReference type="NCBI Taxonomy" id="626931"/>
    <lineage>
        <taxon>Bacteria</taxon>
        <taxon>Pseudomonadati</taxon>
        <taxon>Bacteroidota</taxon>
        <taxon>Bacteroidia</taxon>
        <taxon>Bacteroidales</taxon>
        <taxon>Bacteroidaceae</taxon>
        <taxon>Bacteroides</taxon>
    </lineage>
</organism>
<dbReference type="EMBL" id="QSUL01000008">
    <property type="protein sequence ID" value="RGN34626.1"/>
    <property type="molecule type" value="Genomic_DNA"/>
</dbReference>
<name>A0A3E5BAQ3_9BACE</name>
<dbReference type="InterPro" id="IPR006104">
    <property type="entry name" value="Glyco_hydro_2_N"/>
</dbReference>
<dbReference type="Pfam" id="PF02837">
    <property type="entry name" value="Glyco_hydro_2_N"/>
    <property type="match status" value="1"/>
</dbReference>
<protein>
    <recommendedName>
        <fullName evidence="5">beta-galactosidase</fullName>
        <ecNumber evidence="5">3.2.1.23</ecNumber>
    </recommendedName>
</protein>
<dbReference type="InterPro" id="IPR014718">
    <property type="entry name" value="GH-type_carb-bd"/>
</dbReference>
<feature type="domain" description="Glycosyl hydrolases family 2 sugar binding" evidence="12">
    <location>
        <begin position="53"/>
        <end position="183"/>
    </location>
</feature>
<dbReference type="InterPro" id="IPR036156">
    <property type="entry name" value="Beta-gal/glucu_dom_sf"/>
</dbReference>
<dbReference type="GO" id="GO:0009341">
    <property type="term" value="C:beta-galactosidase complex"/>
    <property type="evidence" value="ECO:0007669"/>
    <property type="project" value="TreeGrafter"/>
</dbReference>
<dbReference type="Pfam" id="PF02836">
    <property type="entry name" value="Glyco_hydro_2_C"/>
    <property type="match status" value="1"/>
</dbReference>
<dbReference type="RefSeq" id="WP_117724498.1">
    <property type="nucleotide sequence ID" value="NZ_QSUL01000008.1"/>
</dbReference>
<dbReference type="GO" id="GO:0005990">
    <property type="term" value="P:lactose catabolic process"/>
    <property type="evidence" value="ECO:0007669"/>
    <property type="project" value="TreeGrafter"/>
</dbReference>
<dbReference type="Proteomes" id="UP000260983">
    <property type="component" value="Unassembled WGS sequence"/>
</dbReference>
<dbReference type="SUPFAM" id="SSF49303">
    <property type="entry name" value="beta-Galactosidase/glucuronidase domain"/>
    <property type="match status" value="1"/>
</dbReference>
<dbReference type="SUPFAM" id="SSF49785">
    <property type="entry name" value="Galactose-binding domain-like"/>
    <property type="match status" value="1"/>
</dbReference>
<comment type="catalytic activity">
    <reaction evidence="1">
        <text>Hydrolysis of terminal non-reducing beta-D-galactose residues in beta-D-galactosides.</text>
        <dbReference type="EC" id="3.2.1.23"/>
    </reaction>
</comment>
<dbReference type="InterPro" id="IPR011013">
    <property type="entry name" value="Gal_mutarotase_sf_dom"/>
</dbReference>
<feature type="domain" description="Glycoside hydrolase family 2 immunoglobulin-like beta-sandwich" evidence="10">
    <location>
        <begin position="186"/>
        <end position="284"/>
    </location>
</feature>
<evidence type="ECO:0000256" key="4">
    <source>
        <dbReference type="ARBA" id="ARBA00011245"/>
    </source>
</evidence>
<feature type="domain" description="Glycoside hydrolase family 2 catalytic" evidence="11">
    <location>
        <begin position="292"/>
        <end position="505"/>
    </location>
</feature>
<evidence type="ECO:0000259" key="10">
    <source>
        <dbReference type="Pfam" id="PF00703"/>
    </source>
</evidence>
<comment type="cofactor">
    <cofactor evidence="2">
        <name>Ca(2+)</name>
        <dbReference type="ChEBI" id="CHEBI:29108"/>
    </cofactor>
</comment>
<dbReference type="PANTHER" id="PTHR46323:SF2">
    <property type="entry name" value="BETA-GALACTOSIDASE"/>
    <property type="match status" value="1"/>
</dbReference>
<dbReference type="InterPro" id="IPR006102">
    <property type="entry name" value="Ig-like_GH2"/>
</dbReference>
<dbReference type="EC" id="3.2.1.23" evidence="5"/>
<dbReference type="InterPro" id="IPR006101">
    <property type="entry name" value="Glyco_hydro_2"/>
</dbReference>
<dbReference type="Gene3D" id="2.60.120.260">
    <property type="entry name" value="Galactose-binding domain-like"/>
    <property type="match status" value="1"/>
</dbReference>
<dbReference type="Gene3D" id="2.60.40.10">
    <property type="entry name" value="Immunoglobulins"/>
    <property type="match status" value="1"/>
</dbReference>
<dbReference type="PANTHER" id="PTHR46323">
    <property type="entry name" value="BETA-GALACTOSIDASE"/>
    <property type="match status" value="1"/>
</dbReference>
<feature type="signal peptide" evidence="9">
    <location>
        <begin position="1"/>
        <end position="21"/>
    </location>
</feature>
<evidence type="ECO:0000256" key="7">
    <source>
        <dbReference type="ARBA" id="ARBA00022837"/>
    </source>
</evidence>
<dbReference type="Pfam" id="PF00703">
    <property type="entry name" value="Glyco_hydro_2"/>
    <property type="match status" value="1"/>
</dbReference>
<keyword evidence="6 13" id="KW-0378">Hydrolase</keyword>
<comment type="caution">
    <text evidence="13">The sequence shown here is derived from an EMBL/GenBank/DDBJ whole genome shotgun (WGS) entry which is preliminary data.</text>
</comment>
<dbReference type="Gene3D" id="3.20.20.80">
    <property type="entry name" value="Glycosidases"/>
    <property type="match status" value="1"/>
</dbReference>
<dbReference type="AlphaFoldDB" id="A0A3E5BAQ3"/>
<keyword evidence="7" id="KW-0106">Calcium</keyword>
<dbReference type="GO" id="GO:0004565">
    <property type="term" value="F:beta-galactosidase activity"/>
    <property type="evidence" value="ECO:0007669"/>
    <property type="project" value="UniProtKB-EC"/>
</dbReference>
<dbReference type="GO" id="GO:0030246">
    <property type="term" value="F:carbohydrate binding"/>
    <property type="evidence" value="ECO:0007669"/>
    <property type="project" value="InterPro"/>
</dbReference>
<accession>A0A3E5BAQ3</accession>
<comment type="similarity">
    <text evidence="3">Belongs to the glycosyl hydrolase 2 family.</text>
</comment>
<evidence type="ECO:0000256" key="1">
    <source>
        <dbReference type="ARBA" id="ARBA00001412"/>
    </source>
</evidence>
<dbReference type="InterPro" id="IPR050347">
    <property type="entry name" value="Bact_Beta-galactosidase"/>
</dbReference>
<dbReference type="InterPro" id="IPR017853">
    <property type="entry name" value="GH"/>
</dbReference>
<evidence type="ECO:0000256" key="5">
    <source>
        <dbReference type="ARBA" id="ARBA00012756"/>
    </source>
</evidence>
<comment type="subunit">
    <text evidence="4">Monomer.</text>
</comment>
<dbReference type="Gene3D" id="2.70.98.10">
    <property type="match status" value="1"/>
</dbReference>
<evidence type="ECO:0000313" key="14">
    <source>
        <dbReference type="Proteomes" id="UP000260983"/>
    </source>
</evidence>
<evidence type="ECO:0000259" key="11">
    <source>
        <dbReference type="Pfam" id="PF02836"/>
    </source>
</evidence>
<evidence type="ECO:0000256" key="9">
    <source>
        <dbReference type="SAM" id="SignalP"/>
    </source>
</evidence>